<protein>
    <submittedName>
        <fullName evidence="7">MFS family permease</fullName>
    </submittedName>
</protein>
<feature type="transmembrane region" description="Helical" evidence="6">
    <location>
        <begin position="225"/>
        <end position="244"/>
    </location>
</feature>
<dbReference type="SUPFAM" id="SSF103473">
    <property type="entry name" value="MFS general substrate transporter"/>
    <property type="match status" value="1"/>
</dbReference>
<dbReference type="Proteomes" id="UP000585638">
    <property type="component" value="Unassembled WGS sequence"/>
</dbReference>
<keyword evidence="5 6" id="KW-0472">Membrane</keyword>
<gene>
    <name evidence="7" type="ORF">BJ998_006859</name>
</gene>
<proteinExistence type="predicted"/>
<feature type="transmembrane region" description="Helical" evidence="6">
    <location>
        <begin position="256"/>
        <end position="275"/>
    </location>
</feature>
<name>A0A7W9KN78_9PSEU</name>
<dbReference type="PRINTS" id="PR01988">
    <property type="entry name" value="EXPORTERBACE"/>
</dbReference>
<evidence type="ECO:0000256" key="3">
    <source>
        <dbReference type="ARBA" id="ARBA00022692"/>
    </source>
</evidence>
<feature type="transmembrane region" description="Helical" evidence="6">
    <location>
        <begin position="344"/>
        <end position="367"/>
    </location>
</feature>
<evidence type="ECO:0000256" key="6">
    <source>
        <dbReference type="SAM" id="Phobius"/>
    </source>
</evidence>
<dbReference type="Pfam" id="PF07690">
    <property type="entry name" value="MFS_1"/>
    <property type="match status" value="2"/>
</dbReference>
<dbReference type="RefSeq" id="WP_184867427.1">
    <property type="nucleotide sequence ID" value="NZ_BAAAWY010000098.1"/>
</dbReference>
<keyword evidence="4 6" id="KW-1133">Transmembrane helix</keyword>
<organism evidence="7 8">
    <name type="scientific">Kutzneria kofuensis</name>
    <dbReference type="NCBI Taxonomy" id="103725"/>
    <lineage>
        <taxon>Bacteria</taxon>
        <taxon>Bacillati</taxon>
        <taxon>Actinomycetota</taxon>
        <taxon>Actinomycetes</taxon>
        <taxon>Pseudonocardiales</taxon>
        <taxon>Pseudonocardiaceae</taxon>
        <taxon>Kutzneria</taxon>
    </lineage>
</organism>
<evidence type="ECO:0000256" key="2">
    <source>
        <dbReference type="ARBA" id="ARBA00022475"/>
    </source>
</evidence>
<dbReference type="InterPro" id="IPR022324">
    <property type="entry name" value="Bacilysin_exporter_BacE_put"/>
</dbReference>
<evidence type="ECO:0000256" key="5">
    <source>
        <dbReference type="ARBA" id="ARBA00023136"/>
    </source>
</evidence>
<dbReference type="AlphaFoldDB" id="A0A7W9KN78"/>
<dbReference type="GO" id="GO:0022857">
    <property type="term" value="F:transmembrane transporter activity"/>
    <property type="evidence" value="ECO:0007669"/>
    <property type="project" value="InterPro"/>
</dbReference>
<dbReference type="CDD" id="cd06173">
    <property type="entry name" value="MFS_MefA_like"/>
    <property type="match status" value="1"/>
</dbReference>
<dbReference type="PANTHER" id="PTHR23513">
    <property type="entry name" value="INTEGRAL MEMBRANE EFFLUX PROTEIN-RELATED"/>
    <property type="match status" value="1"/>
</dbReference>
<evidence type="ECO:0000256" key="1">
    <source>
        <dbReference type="ARBA" id="ARBA00004651"/>
    </source>
</evidence>
<dbReference type="Gene3D" id="1.20.1250.20">
    <property type="entry name" value="MFS general substrate transporter like domains"/>
    <property type="match status" value="1"/>
</dbReference>
<reference evidence="7 8" key="1">
    <citation type="submission" date="2020-08" db="EMBL/GenBank/DDBJ databases">
        <title>Sequencing the genomes of 1000 actinobacteria strains.</title>
        <authorList>
            <person name="Klenk H.-P."/>
        </authorList>
    </citation>
    <scope>NUCLEOTIDE SEQUENCE [LARGE SCALE GENOMIC DNA]</scope>
    <source>
        <strain evidence="7 8">DSM 43851</strain>
    </source>
</reference>
<accession>A0A7W9KN78</accession>
<feature type="transmembrane region" description="Helical" evidence="6">
    <location>
        <begin position="175"/>
        <end position="193"/>
    </location>
</feature>
<keyword evidence="2" id="KW-1003">Cell membrane</keyword>
<keyword evidence="3 6" id="KW-0812">Transmembrane</keyword>
<keyword evidence="8" id="KW-1185">Reference proteome</keyword>
<comment type="caution">
    <text evidence="7">The sequence shown here is derived from an EMBL/GenBank/DDBJ whole genome shotgun (WGS) entry which is preliminary data.</text>
</comment>
<evidence type="ECO:0000313" key="7">
    <source>
        <dbReference type="EMBL" id="MBB5895663.1"/>
    </source>
</evidence>
<feature type="transmembrane region" description="Helical" evidence="6">
    <location>
        <begin position="311"/>
        <end position="332"/>
    </location>
</feature>
<feature type="transmembrane region" description="Helical" evidence="6">
    <location>
        <begin position="51"/>
        <end position="72"/>
    </location>
</feature>
<dbReference type="PANTHER" id="PTHR23513:SF11">
    <property type="entry name" value="STAPHYLOFERRIN A TRANSPORTER"/>
    <property type="match status" value="1"/>
</dbReference>
<dbReference type="InterPro" id="IPR036259">
    <property type="entry name" value="MFS_trans_sf"/>
</dbReference>
<dbReference type="EMBL" id="JACHIR010000001">
    <property type="protein sequence ID" value="MBB5895663.1"/>
    <property type="molecule type" value="Genomic_DNA"/>
</dbReference>
<evidence type="ECO:0000313" key="8">
    <source>
        <dbReference type="Proteomes" id="UP000585638"/>
    </source>
</evidence>
<evidence type="ECO:0000256" key="4">
    <source>
        <dbReference type="ARBA" id="ARBA00022989"/>
    </source>
</evidence>
<dbReference type="GO" id="GO:0005886">
    <property type="term" value="C:plasma membrane"/>
    <property type="evidence" value="ECO:0007669"/>
    <property type="project" value="UniProtKB-SubCell"/>
</dbReference>
<comment type="subcellular location">
    <subcellularLocation>
        <location evidence="1">Cell membrane</location>
        <topology evidence="1">Multi-pass membrane protein</topology>
    </subcellularLocation>
</comment>
<sequence>MDAEPARVTFGTVLKTGEFRALWLAELLSTLGDQVARVALAVLVFNTTDSAVLTGLTFALTYVPTLLGGIFLAGLGDRFPRREVMVAANVVQAVLVAAMAVPNVPLPVLCLLLAVSVLATGPFNAAQLAILPDLLSGQRYVTAMSLRNVTTYSAQLAGFAGGGLLIAVLNPYLGLAIDALTFVVSALLLWTGLRPRPAVRSEEHAEPTSILHGFTVIWRDPRTRILLGIGALALFYIAPEALGAPYAEQLGMGPTAVGLLMAADPIGAVVGSLLFDRLSEVARLRSVGWLGVAAGAPIAACALYPNLVLSMALFACSGAAATIYTIQAMTTASRLLPNSVRAQGMGFASAVIQSVQGVGALVAGAFAQVFTPAGGMAVVGCVGVVLAAGLALAWRRVANPAQLAVQLTG</sequence>
<feature type="transmembrane region" description="Helical" evidence="6">
    <location>
        <begin position="373"/>
        <end position="394"/>
    </location>
</feature>
<dbReference type="InterPro" id="IPR011701">
    <property type="entry name" value="MFS"/>
</dbReference>
<feature type="transmembrane region" description="Helical" evidence="6">
    <location>
        <begin position="287"/>
        <end position="305"/>
    </location>
</feature>